<accession>A0A6J2U015</accession>
<keyword evidence="3" id="KW-0436">Ligase</keyword>
<feature type="compositionally biased region" description="Low complexity" evidence="7">
    <location>
        <begin position="780"/>
        <end position="801"/>
    </location>
</feature>
<reference evidence="9" key="1">
    <citation type="submission" date="2025-08" db="UniProtKB">
        <authorList>
            <consortium name="RefSeq"/>
        </authorList>
    </citation>
    <scope>IDENTIFICATION</scope>
    <source>
        <strain evidence="9">11010-0011.00</strain>
        <tissue evidence="9">Whole body</tissue>
    </source>
</reference>
<dbReference type="GO" id="GO:0060271">
    <property type="term" value="P:cilium assembly"/>
    <property type="evidence" value="ECO:0007669"/>
    <property type="project" value="TreeGrafter"/>
</dbReference>
<comment type="subcellular location">
    <subcellularLocation>
        <location evidence="1">Cytoplasm</location>
        <location evidence="1">Cytoskeleton</location>
    </subcellularLocation>
</comment>
<evidence type="ECO:0000256" key="5">
    <source>
        <dbReference type="ARBA" id="ARBA00022840"/>
    </source>
</evidence>
<dbReference type="CTD" id="33947"/>
<evidence type="ECO:0000256" key="6">
    <source>
        <dbReference type="ARBA" id="ARBA00023212"/>
    </source>
</evidence>
<feature type="non-terminal residue" evidence="9">
    <location>
        <position position="1"/>
    </location>
</feature>
<feature type="region of interest" description="Disordered" evidence="7">
    <location>
        <begin position="834"/>
        <end position="868"/>
    </location>
</feature>
<dbReference type="GO" id="GO:0015630">
    <property type="term" value="C:microtubule cytoskeleton"/>
    <property type="evidence" value="ECO:0007669"/>
    <property type="project" value="TreeGrafter"/>
</dbReference>
<dbReference type="FunFam" id="3.30.470.20:FF:000032">
    <property type="entry name" value="tubulin monoglycylase TTLL3 isoform X2"/>
    <property type="match status" value="1"/>
</dbReference>
<dbReference type="Gene3D" id="3.30.470.20">
    <property type="entry name" value="ATP-grasp fold, B domain"/>
    <property type="match status" value="1"/>
</dbReference>
<dbReference type="SUPFAM" id="SSF56059">
    <property type="entry name" value="Glutathione synthetase ATP-binding domain-like"/>
    <property type="match status" value="1"/>
</dbReference>
<evidence type="ECO:0000256" key="2">
    <source>
        <dbReference type="ARBA" id="ARBA00022490"/>
    </source>
</evidence>
<feature type="compositionally biased region" description="Polar residues" evidence="7">
    <location>
        <begin position="116"/>
        <end position="127"/>
    </location>
</feature>
<keyword evidence="2" id="KW-0963">Cytoplasm</keyword>
<dbReference type="InterPro" id="IPR051437">
    <property type="entry name" value="TTLL_monoglycylase"/>
</dbReference>
<proteinExistence type="predicted"/>
<dbReference type="OrthoDB" id="202825at2759"/>
<dbReference type="GO" id="GO:0005930">
    <property type="term" value="C:axoneme"/>
    <property type="evidence" value="ECO:0007669"/>
    <property type="project" value="TreeGrafter"/>
</dbReference>
<dbReference type="AlphaFoldDB" id="A0A6J2U015"/>
<dbReference type="RefSeq" id="XP_030381250.1">
    <property type="nucleotide sequence ID" value="XM_030525390.1"/>
</dbReference>
<feature type="compositionally biased region" description="Polar residues" evidence="7">
    <location>
        <begin position="839"/>
        <end position="849"/>
    </location>
</feature>
<feature type="compositionally biased region" description="Low complexity" evidence="7">
    <location>
        <begin position="946"/>
        <end position="958"/>
    </location>
</feature>
<feature type="region of interest" description="Disordered" evidence="7">
    <location>
        <begin position="780"/>
        <end position="815"/>
    </location>
</feature>
<feature type="compositionally biased region" description="Polar residues" evidence="7">
    <location>
        <begin position="912"/>
        <end position="933"/>
    </location>
</feature>
<dbReference type="PANTHER" id="PTHR45870:SF2">
    <property type="entry name" value="TUBULIN MONOGLYCYLASE TTLL3"/>
    <property type="match status" value="1"/>
</dbReference>
<dbReference type="GeneID" id="115629074"/>
<name>A0A6J2U015_DROLE</name>
<keyword evidence="8" id="KW-1185">Reference proteome</keyword>
<evidence type="ECO:0000256" key="4">
    <source>
        <dbReference type="ARBA" id="ARBA00022741"/>
    </source>
</evidence>
<keyword evidence="4" id="KW-0547">Nucleotide-binding</keyword>
<feature type="compositionally biased region" description="Low complexity" evidence="7">
    <location>
        <begin position="58"/>
        <end position="88"/>
    </location>
</feature>
<sequence length="1068" mass="120040">SSEPQRSRETDLGRETIKCASATLQKKAAVPQTPPAAPPPTPSAPVPVPVPVPIIQLTPASNATTPTATPPRTHSEDGNNNNNNNGNNDKIGSSGDAKGLCPALQTASKPAKATLPSPSGHTTSPIVATTNSPTPTPTPTSTSTPTASAPMGPPTNYCARRTWITTDRMNELRRKAQEAAKHNKIFTIRGCFNSIRNALIARGWVEKLDMHRKVMPAGQMTYEDLTQRLPKRKAGETRRQYVLKCERNIMSRFLEHMPVDFLWTNRKEKCDYIDQAKNPGMTINKFHRAPFTSKEGLCSQLRDFHWFFEEGTAEMYFPRCYNVWSPEELGEFMDNFKLTACVAFLRSMLCKYHKHGCEAVFSTSGKIPYSAIDFAYKRVVEYIDSCQHNDIDYEDPPKIWEHDWDAFLYQHQQLVNEDARIQHDGQRTIEHMIKSCLSLVDKMKTHWPQYTLDGYQNLWIVKPANKCRGRGILLMDNLKKILGVVNPSIASKSRYVVQKYIERPLILFQTKFDIRQWFLITNTQPLVVWFYRESYLRFSSQEYSLSNHHESVHLTNYAIQKKYTNGKRDKRLPSENMWDCYSFQAYLRQIGKHNMWLERIYPGMRKAIVGTMLASQENMDRRPNTFELFGADFMICENFYPWLIEINSSPDLSGSTSVTARMCPQCLEDVVKVVIDRRLDPKSELGNFELAYRQVVPPTPAYMGLNLFVKGKQLIHKTNQSHNHYYYQQHRKERSLATSSVFRQRSAIIPTTISRIHRAMPTFNATEYMEKHMVEPLNSNRSSISVSSTQQPPSLSSLSSSARQKSPATPLPISPCPYLLKQAGRSITQLLSATHKRNPASSITESQVNALPPKRQRSCGPRLTSSQIESTERKFKILIKNYTRSDTTSEHALASRSENNLQDLTAGDAASRPTSSSSAKKQEATNASATAPTISERKWRSLRNISSTGTSIATTSRTKPAPTNTTGPATRRFMRTKSEIESTAGMHAIGRTFGRKSNGPRLPISISVQALHRGEPIVAAMKQATSELQLAQAQVISPRTALAGKMTSTISASTLAPPISSTLSSASM</sequence>
<evidence type="ECO:0000313" key="9">
    <source>
        <dbReference type="RefSeq" id="XP_030381250.1"/>
    </source>
</evidence>
<evidence type="ECO:0000313" key="8">
    <source>
        <dbReference type="Proteomes" id="UP000504634"/>
    </source>
</evidence>
<dbReference type="GO" id="GO:0005524">
    <property type="term" value="F:ATP binding"/>
    <property type="evidence" value="ECO:0007669"/>
    <property type="project" value="UniProtKB-KW"/>
</dbReference>
<dbReference type="PROSITE" id="PS51221">
    <property type="entry name" value="TTL"/>
    <property type="match status" value="1"/>
</dbReference>
<dbReference type="Proteomes" id="UP000504634">
    <property type="component" value="Unplaced"/>
</dbReference>
<feature type="compositionally biased region" description="Basic and acidic residues" evidence="7">
    <location>
        <begin position="1"/>
        <end position="17"/>
    </location>
</feature>
<feature type="compositionally biased region" description="Pro residues" evidence="7">
    <location>
        <begin position="32"/>
        <end position="52"/>
    </location>
</feature>
<evidence type="ECO:0000256" key="1">
    <source>
        <dbReference type="ARBA" id="ARBA00004245"/>
    </source>
</evidence>
<dbReference type="GO" id="GO:0003341">
    <property type="term" value="P:cilium movement"/>
    <property type="evidence" value="ECO:0007669"/>
    <property type="project" value="TreeGrafter"/>
</dbReference>
<protein>
    <submittedName>
        <fullName evidence="9">Tubulin glycylase 3A</fullName>
    </submittedName>
</protein>
<dbReference type="InterPro" id="IPR004344">
    <property type="entry name" value="TTL/TTLL_fam"/>
</dbReference>
<evidence type="ECO:0000256" key="3">
    <source>
        <dbReference type="ARBA" id="ARBA00022598"/>
    </source>
</evidence>
<dbReference type="GO" id="GO:0070736">
    <property type="term" value="F:protein-glycine ligase activity, initiating"/>
    <property type="evidence" value="ECO:0007669"/>
    <property type="project" value="TreeGrafter"/>
</dbReference>
<keyword evidence="5" id="KW-0067">ATP-binding</keyword>
<dbReference type="PANTHER" id="PTHR45870">
    <property type="entry name" value="TUBULIN MONOGLYCYLASE TTLL3"/>
    <property type="match status" value="1"/>
</dbReference>
<feature type="region of interest" description="Disordered" evidence="7">
    <location>
        <begin position="1"/>
        <end position="156"/>
    </location>
</feature>
<keyword evidence="6" id="KW-0206">Cytoskeleton</keyword>
<evidence type="ECO:0000256" key="7">
    <source>
        <dbReference type="SAM" id="MobiDB-lite"/>
    </source>
</evidence>
<gene>
    <name evidence="9" type="primary">LOC115629074</name>
</gene>
<feature type="compositionally biased region" description="Low complexity" evidence="7">
    <location>
        <begin position="128"/>
        <end position="150"/>
    </location>
</feature>
<organism evidence="8 9">
    <name type="scientific">Drosophila lebanonensis</name>
    <name type="common">Fruit fly</name>
    <name type="synonym">Scaptodrosophila lebanonensis</name>
    <dbReference type="NCBI Taxonomy" id="7225"/>
    <lineage>
        <taxon>Eukaryota</taxon>
        <taxon>Metazoa</taxon>
        <taxon>Ecdysozoa</taxon>
        <taxon>Arthropoda</taxon>
        <taxon>Hexapoda</taxon>
        <taxon>Insecta</taxon>
        <taxon>Pterygota</taxon>
        <taxon>Neoptera</taxon>
        <taxon>Endopterygota</taxon>
        <taxon>Diptera</taxon>
        <taxon>Brachycera</taxon>
        <taxon>Muscomorpha</taxon>
        <taxon>Ephydroidea</taxon>
        <taxon>Drosophilidae</taxon>
        <taxon>Scaptodrosophila</taxon>
    </lineage>
</organism>
<dbReference type="Pfam" id="PF03133">
    <property type="entry name" value="TTL"/>
    <property type="match status" value="1"/>
</dbReference>
<feature type="region of interest" description="Disordered" evidence="7">
    <location>
        <begin position="886"/>
        <end position="969"/>
    </location>
</feature>